<dbReference type="STRING" id="1560345.AWL63_07190"/>
<dbReference type="InterPro" id="IPR027417">
    <property type="entry name" value="P-loop_NTPase"/>
</dbReference>
<dbReference type="KEGG" id="span:AWL63_07190"/>
<evidence type="ECO:0000256" key="5">
    <source>
        <dbReference type="ARBA" id="ARBA00022777"/>
    </source>
</evidence>
<proteinExistence type="inferred from homology"/>
<evidence type="ECO:0000256" key="9">
    <source>
        <dbReference type="SAM" id="Phobius"/>
    </source>
</evidence>
<dbReference type="Proteomes" id="UP000094256">
    <property type="component" value="Chromosome"/>
</dbReference>
<dbReference type="AlphaFoldDB" id="A0A1B3Z8N3"/>
<keyword evidence="6" id="KW-0067">ATP-binding</keyword>
<feature type="domain" description="Tyrosine-protein kinase G-rich" evidence="11">
    <location>
        <begin position="376"/>
        <end position="447"/>
    </location>
</feature>
<keyword evidence="9" id="KW-0812">Transmembrane</keyword>
<reference evidence="12 13" key="1">
    <citation type="submission" date="2016-01" db="EMBL/GenBank/DDBJ databases">
        <title>Complete genome and mega plasmid sequence of Sphingomonas panacis DCY99 elicits systemic resistance in rice to Xanthomonas oryzae.</title>
        <authorList>
            <person name="Kim Y.J."/>
            <person name="Yang D.C."/>
            <person name="Sing P."/>
        </authorList>
    </citation>
    <scope>NUCLEOTIDE SEQUENCE [LARGE SCALE GENOMIC DNA]</scope>
    <source>
        <strain evidence="12 13">DCY99</strain>
    </source>
</reference>
<dbReference type="RefSeq" id="WP_069204354.1">
    <property type="nucleotide sequence ID" value="NZ_CP014168.1"/>
</dbReference>
<dbReference type="SUPFAM" id="SSF52540">
    <property type="entry name" value="P-loop containing nucleoside triphosphate hydrolases"/>
    <property type="match status" value="1"/>
</dbReference>
<gene>
    <name evidence="12" type="ORF">AWL63_07190</name>
</gene>
<protein>
    <recommendedName>
        <fullName evidence="2">non-specific protein-tyrosine kinase</fullName>
        <ecNumber evidence="2">2.7.10.2</ecNumber>
    </recommendedName>
</protein>
<dbReference type="Gene3D" id="3.40.50.300">
    <property type="entry name" value="P-loop containing nucleotide triphosphate hydrolases"/>
    <property type="match status" value="1"/>
</dbReference>
<comment type="similarity">
    <text evidence="1">Belongs to the CpsD/CapB family.</text>
</comment>
<keyword evidence="5" id="KW-0418">Kinase</keyword>
<dbReference type="PANTHER" id="PTHR32309">
    <property type="entry name" value="TYROSINE-PROTEIN KINASE"/>
    <property type="match status" value="1"/>
</dbReference>
<dbReference type="InterPro" id="IPR025669">
    <property type="entry name" value="AAA_dom"/>
</dbReference>
<evidence type="ECO:0000259" key="11">
    <source>
        <dbReference type="Pfam" id="PF13807"/>
    </source>
</evidence>
<evidence type="ECO:0000256" key="6">
    <source>
        <dbReference type="ARBA" id="ARBA00022840"/>
    </source>
</evidence>
<organism evidence="12 13">
    <name type="scientific">Sphingomonas panacis</name>
    <dbReference type="NCBI Taxonomy" id="1560345"/>
    <lineage>
        <taxon>Bacteria</taxon>
        <taxon>Pseudomonadati</taxon>
        <taxon>Pseudomonadota</taxon>
        <taxon>Alphaproteobacteria</taxon>
        <taxon>Sphingomonadales</taxon>
        <taxon>Sphingomonadaceae</taxon>
        <taxon>Sphingomonas</taxon>
    </lineage>
</organism>
<keyword evidence="4" id="KW-0547">Nucleotide-binding</keyword>
<keyword evidence="13" id="KW-1185">Reference proteome</keyword>
<evidence type="ECO:0000259" key="10">
    <source>
        <dbReference type="Pfam" id="PF13614"/>
    </source>
</evidence>
<dbReference type="EC" id="2.7.10.2" evidence="2"/>
<dbReference type="GO" id="GO:0004713">
    <property type="term" value="F:protein tyrosine kinase activity"/>
    <property type="evidence" value="ECO:0007669"/>
    <property type="project" value="TreeGrafter"/>
</dbReference>
<evidence type="ECO:0000256" key="7">
    <source>
        <dbReference type="ARBA" id="ARBA00023137"/>
    </source>
</evidence>
<evidence type="ECO:0000256" key="3">
    <source>
        <dbReference type="ARBA" id="ARBA00022679"/>
    </source>
</evidence>
<sequence>MEVRQEAGESEAQLADIIQMVRDTVMRRWLLLLVVFAAVAVLGIVAVQFLPVSYTSTAKVRIDPSLNPLATKSADGKAELTPEAIDTEVASVQSPTIARAIVRQFHLDRDPEFAKALQGGGPGLTTASDRESVLAAALLKKLNVSREKLTYILDISFTSADPIKAAKFANAFAQGYIDAKTGNKAGTAERQSQWFERRLKELADDARNADAQVADYRAKAGIVESDGGGANGSTIVDQQITPLAGSLAQAQADAAAARSDLDAARTQMAHGSRDSVGVVLNSATVQALRSQRSDIVRNLGEIQVRYGEKHPETLRVRDQLAAVDAQLQNETRRVISALTATAASTQARVASLRESMGQLETRRAGDTRNAVIAEGLEREATAKRALYDRMSQMALDSMQAARVSLAQAQIVEVAQAPSRPTSPNKPLFYVAALVLGLIAGGATIAVQELMSGTLRSAEDADRTLGLTMLAAIPKVAKGVNPADLLITEPTSFFSESLRIVRAAVLGVRGQAAPKVIALTSALPSEGKSTTALAFARTLAIANAKTLLIECDVRRAVMQRMVKGAPPRVGLVEVIHGDAQLDEAILPGDVPGLDQLLVVSRYFSSEDLFGGGAMENLLNTLRGRYDHIVLDLPPLMGLADGRFLAVLADATIMVVKWDETPASAASSAVNWLRADGSNPIGMVYSMVGQGAESVGGLYYYSRKYAEYYRSA</sequence>
<keyword evidence="7" id="KW-0829">Tyrosine-protein kinase</keyword>
<feature type="domain" description="AAA" evidence="10">
    <location>
        <begin position="514"/>
        <end position="655"/>
    </location>
</feature>
<keyword evidence="3" id="KW-0808">Transferase</keyword>
<dbReference type="EMBL" id="CP014168">
    <property type="protein sequence ID" value="AOH83785.1"/>
    <property type="molecule type" value="Genomic_DNA"/>
</dbReference>
<dbReference type="OrthoDB" id="230260at2"/>
<dbReference type="PANTHER" id="PTHR32309:SF13">
    <property type="entry name" value="FERRIC ENTEROBACTIN TRANSPORT PROTEIN FEPE"/>
    <property type="match status" value="1"/>
</dbReference>
<comment type="catalytic activity">
    <reaction evidence="8">
        <text>L-tyrosyl-[protein] + ATP = O-phospho-L-tyrosyl-[protein] + ADP + H(+)</text>
        <dbReference type="Rhea" id="RHEA:10596"/>
        <dbReference type="Rhea" id="RHEA-COMP:10136"/>
        <dbReference type="Rhea" id="RHEA-COMP:20101"/>
        <dbReference type="ChEBI" id="CHEBI:15378"/>
        <dbReference type="ChEBI" id="CHEBI:30616"/>
        <dbReference type="ChEBI" id="CHEBI:46858"/>
        <dbReference type="ChEBI" id="CHEBI:61978"/>
        <dbReference type="ChEBI" id="CHEBI:456216"/>
        <dbReference type="EC" id="2.7.10.2"/>
    </reaction>
</comment>
<dbReference type="InterPro" id="IPR050445">
    <property type="entry name" value="Bact_polysacc_biosynth/exp"/>
</dbReference>
<dbReference type="CDD" id="cd05387">
    <property type="entry name" value="BY-kinase"/>
    <property type="match status" value="1"/>
</dbReference>
<name>A0A1B3Z8N3_9SPHN</name>
<dbReference type="InterPro" id="IPR005702">
    <property type="entry name" value="Wzc-like_C"/>
</dbReference>
<evidence type="ECO:0000256" key="8">
    <source>
        <dbReference type="ARBA" id="ARBA00051245"/>
    </source>
</evidence>
<keyword evidence="9" id="KW-0472">Membrane</keyword>
<feature type="transmembrane region" description="Helical" evidence="9">
    <location>
        <begin position="29"/>
        <end position="50"/>
    </location>
</feature>
<evidence type="ECO:0000256" key="2">
    <source>
        <dbReference type="ARBA" id="ARBA00011903"/>
    </source>
</evidence>
<evidence type="ECO:0000313" key="13">
    <source>
        <dbReference type="Proteomes" id="UP000094256"/>
    </source>
</evidence>
<accession>A0A1B3Z8N3</accession>
<dbReference type="Pfam" id="PF13807">
    <property type="entry name" value="GNVR"/>
    <property type="match status" value="1"/>
</dbReference>
<dbReference type="Pfam" id="PF13614">
    <property type="entry name" value="AAA_31"/>
    <property type="match status" value="1"/>
</dbReference>
<dbReference type="InterPro" id="IPR032807">
    <property type="entry name" value="GNVR"/>
</dbReference>
<evidence type="ECO:0000313" key="12">
    <source>
        <dbReference type="EMBL" id="AOH83785.1"/>
    </source>
</evidence>
<dbReference type="GO" id="GO:0005886">
    <property type="term" value="C:plasma membrane"/>
    <property type="evidence" value="ECO:0007669"/>
    <property type="project" value="TreeGrafter"/>
</dbReference>
<keyword evidence="9" id="KW-1133">Transmembrane helix</keyword>
<evidence type="ECO:0000256" key="4">
    <source>
        <dbReference type="ARBA" id="ARBA00022741"/>
    </source>
</evidence>
<evidence type="ECO:0000256" key="1">
    <source>
        <dbReference type="ARBA" id="ARBA00007316"/>
    </source>
</evidence>